<gene>
    <name evidence="2" type="ORF">THC_1126</name>
</gene>
<name>A0A0U4W332_9BACT</name>
<organism evidence="2 3">
    <name type="scientific">Caldimicrobium thiodismutans</name>
    <dbReference type="NCBI Taxonomy" id="1653476"/>
    <lineage>
        <taxon>Bacteria</taxon>
        <taxon>Pseudomonadati</taxon>
        <taxon>Thermodesulfobacteriota</taxon>
        <taxon>Thermodesulfobacteria</taxon>
        <taxon>Thermodesulfobacteriales</taxon>
        <taxon>Thermodesulfobacteriaceae</taxon>
        <taxon>Caldimicrobium</taxon>
    </lineage>
</organism>
<reference evidence="3" key="2">
    <citation type="journal article" date="2016" name="Int. J. Syst. Evol. Microbiol.">
        <title>Caldimicrobium thiodismutans sp. nov., a sulfur-disproportionating bacterium isolated from a hot spring.</title>
        <authorList>
            <person name="Kojima H."/>
            <person name="Umezawa K."/>
            <person name="Fukui M."/>
        </authorList>
    </citation>
    <scope>NUCLEOTIDE SEQUENCE [LARGE SCALE GENOMIC DNA]</scope>
    <source>
        <strain evidence="3">TF1</strain>
    </source>
</reference>
<evidence type="ECO:0000313" key="3">
    <source>
        <dbReference type="Proteomes" id="UP000068196"/>
    </source>
</evidence>
<proteinExistence type="predicted"/>
<protein>
    <submittedName>
        <fullName evidence="2">Uncharacterized protein</fullName>
    </submittedName>
</protein>
<keyword evidence="3" id="KW-1185">Reference proteome</keyword>
<feature type="region of interest" description="Disordered" evidence="1">
    <location>
        <begin position="1"/>
        <end position="26"/>
    </location>
</feature>
<dbReference type="KEGG" id="cthi:THC_1126"/>
<sequence>MPGGQFDWGGRLLKGNGGAQRSPQVVWKSTVECKGIRGLDCEADKPSRGETRA</sequence>
<evidence type="ECO:0000256" key="1">
    <source>
        <dbReference type="SAM" id="MobiDB-lite"/>
    </source>
</evidence>
<dbReference type="EMBL" id="AP014945">
    <property type="protein sequence ID" value="BAU23501.1"/>
    <property type="molecule type" value="Genomic_DNA"/>
</dbReference>
<evidence type="ECO:0000313" key="2">
    <source>
        <dbReference type="EMBL" id="BAU23501.1"/>
    </source>
</evidence>
<accession>A0A0U4W332</accession>
<dbReference type="Proteomes" id="UP000068196">
    <property type="component" value="Chromosome"/>
</dbReference>
<dbReference type="AlphaFoldDB" id="A0A0U4W332"/>
<reference evidence="2 3" key="1">
    <citation type="journal article" date="2016" name="Int. J. Syst. Evol. Microbiol.">
        <title>Caldimicrobium thiodismutans sp. nov., a sulfur-disproportionating bacterium isolated from a hot spring, and emended description of the genus Caldimicrobium.</title>
        <authorList>
            <person name="Kojima H."/>
            <person name="Umezawa K."/>
            <person name="Fukui M."/>
        </authorList>
    </citation>
    <scope>NUCLEOTIDE SEQUENCE [LARGE SCALE GENOMIC DNA]</scope>
    <source>
        <strain evidence="2 3">TF1</strain>
    </source>
</reference>